<name>A0A511JIG9_9CELL</name>
<evidence type="ECO:0000313" key="3">
    <source>
        <dbReference type="Proteomes" id="UP000321049"/>
    </source>
</evidence>
<protein>
    <submittedName>
        <fullName evidence="2">Membrane protein</fullName>
    </submittedName>
</protein>
<organism evidence="2 3">
    <name type="scientific">Cellulomonas terrae</name>
    <dbReference type="NCBI Taxonomy" id="311234"/>
    <lineage>
        <taxon>Bacteria</taxon>
        <taxon>Bacillati</taxon>
        <taxon>Actinomycetota</taxon>
        <taxon>Actinomycetes</taxon>
        <taxon>Micrococcales</taxon>
        <taxon>Cellulomonadaceae</taxon>
        <taxon>Cellulomonas</taxon>
    </lineage>
</organism>
<feature type="domain" description="DUF218" evidence="1">
    <location>
        <begin position="45"/>
        <end position="176"/>
    </location>
</feature>
<reference evidence="2 3" key="1">
    <citation type="submission" date="2019-07" db="EMBL/GenBank/DDBJ databases">
        <title>Whole genome shotgun sequence of Cellulomonas terrae NBRC 100819.</title>
        <authorList>
            <person name="Hosoyama A."/>
            <person name="Uohara A."/>
            <person name="Ohji S."/>
            <person name="Ichikawa N."/>
        </authorList>
    </citation>
    <scope>NUCLEOTIDE SEQUENCE [LARGE SCALE GENOMIC DNA]</scope>
    <source>
        <strain evidence="2 3">NBRC 100819</strain>
    </source>
</reference>
<dbReference type="GO" id="GO:0005886">
    <property type="term" value="C:plasma membrane"/>
    <property type="evidence" value="ECO:0007669"/>
    <property type="project" value="TreeGrafter"/>
</dbReference>
<proteinExistence type="predicted"/>
<dbReference type="Pfam" id="PF02698">
    <property type="entry name" value="DUF218"/>
    <property type="match status" value="1"/>
</dbReference>
<comment type="caution">
    <text evidence="2">The sequence shown here is derived from an EMBL/GenBank/DDBJ whole genome shotgun (WGS) entry which is preliminary data.</text>
</comment>
<dbReference type="PANTHER" id="PTHR30336">
    <property type="entry name" value="INNER MEMBRANE PROTEIN, PROBABLE PERMEASE"/>
    <property type="match status" value="1"/>
</dbReference>
<dbReference type="AlphaFoldDB" id="A0A511JIG9"/>
<dbReference type="PANTHER" id="PTHR30336:SF6">
    <property type="entry name" value="INTEGRAL MEMBRANE PROTEIN"/>
    <property type="match status" value="1"/>
</dbReference>
<accession>A0A511JIG9</accession>
<dbReference type="Proteomes" id="UP000321049">
    <property type="component" value="Unassembled WGS sequence"/>
</dbReference>
<dbReference type="InterPro" id="IPR051599">
    <property type="entry name" value="Cell_Envelope_Assoc"/>
</dbReference>
<dbReference type="EMBL" id="BJWH01000005">
    <property type="protein sequence ID" value="GEL97800.1"/>
    <property type="molecule type" value="Genomic_DNA"/>
</dbReference>
<gene>
    <name evidence="2" type="ORF">CTE05_13470</name>
</gene>
<keyword evidence="3" id="KW-1185">Reference proteome</keyword>
<evidence type="ECO:0000259" key="1">
    <source>
        <dbReference type="Pfam" id="PF02698"/>
    </source>
</evidence>
<dbReference type="InterPro" id="IPR003848">
    <property type="entry name" value="DUF218"/>
</dbReference>
<dbReference type="CDD" id="cd06259">
    <property type="entry name" value="YdcF-like"/>
    <property type="match status" value="1"/>
</dbReference>
<dbReference type="RefSeq" id="WP_246123379.1">
    <property type="nucleotide sequence ID" value="NZ_BJWH01000005.1"/>
</dbReference>
<evidence type="ECO:0000313" key="2">
    <source>
        <dbReference type="EMBL" id="GEL97800.1"/>
    </source>
</evidence>
<sequence length="216" mass="22982">MSNRRRVAWIVGCVLLALVAAPVLWVQGVGQSEVRGAADVPTTPVALVLGAGLKPDGAPSVYLTRRLEAARDLYARGVVDVLLVSGDNGTAQHDEPTAMLDWLVDHGVPADKVVRDHAGFDTHDSCVRAHDVFGVRDAVVVTQDYHVRRALFSCTAAGISVTGVGVSSESVRPIQAFVWRARELPASWRAAWDALTGRSPVYAGPPETTLQEALAG</sequence>